<dbReference type="OrthoDB" id="5973699at2759"/>
<evidence type="ECO:0000259" key="10">
    <source>
        <dbReference type="PROSITE" id="PS50262"/>
    </source>
</evidence>
<evidence type="ECO:0000256" key="4">
    <source>
        <dbReference type="ARBA" id="ARBA00023040"/>
    </source>
</evidence>
<dbReference type="Pfam" id="PF00001">
    <property type="entry name" value="7tm_1"/>
    <property type="match status" value="1"/>
</dbReference>
<evidence type="ECO:0000256" key="5">
    <source>
        <dbReference type="ARBA" id="ARBA00023136"/>
    </source>
</evidence>
<evidence type="ECO:0000256" key="9">
    <source>
        <dbReference type="SAM" id="Phobius"/>
    </source>
</evidence>
<dbReference type="Gene3D" id="1.20.1070.10">
    <property type="entry name" value="Rhodopsin 7-helix transmembrane proteins"/>
    <property type="match status" value="1"/>
</dbReference>
<dbReference type="InterPro" id="IPR017452">
    <property type="entry name" value="GPCR_Rhodpsn_7TM"/>
</dbReference>
<keyword evidence="3 9" id="KW-1133">Transmembrane helix</keyword>
<evidence type="ECO:0000256" key="1">
    <source>
        <dbReference type="ARBA" id="ARBA00004141"/>
    </source>
</evidence>
<protein>
    <recommendedName>
        <fullName evidence="10">G-protein coupled receptors family 1 profile domain-containing protein</fullName>
    </recommendedName>
</protein>
<dbReference type="KEGG" id="epa:110237738"/>
<feature type="transmembrane region" description="Helical" evidence="9">
    <location>
        <begin position="196"/>
        <end position="220"/>
    </location>
</feature>
<dbReference type="Proteomes" id="UP000887567">
    <property type="component" value="Unplaced"/>
</dbReference>
<comment type="similarity">
    <text evidence="8">Belongs to the G-protein coupled receptor 1 family.</text>
</comment>
<evidence type="ECO:0000256" key="7">
    <source>
        <dbReference type="ARBA" id="ARBA00023224"/>
    </source>
</evidence>
<organism evidence="11 12">
    <name type="scientific">Exaiptasia diaphana</name>
    <name type="common">Tropical sea anemone</name>
    <name type="synonym">Aiptasia pulchella</name>
    <dbReference type="NCBI Taxonomy" id="2652724"/>
    <lineage>
        <taxon>Eukaryota</taxon>
        <taxon>Metazoa</taxon>
        <taxon>Cnidaria</taxon>
        <taxon>Anthozoa</taxon>
        <taxon>Hexacorallia</taxon>
        <taxon>Actiniaria</taxon>
        <taxon>Aiptasiidae</taxon>
        <taxon>Exaiptasia</taxon>
    </lineage>
</organism>
<keyword evidence="7 8" id="KW-0807">Transducer</keyword>
<evidence type="ECO:0000256" key="2">
    <source>
        <dbReference type="ARBA" id="ARBA00022692"/>
    </source>
</evidence>
<keyword evidence="12" id="KW-1185">Reference proteome</keyword>
<dbReference type="SUPFAM" id="SSF81321">
    <property type="entry name" value="Family A G protein-coupled receptor-like"/>
    <property type="match status" value="1"/>
</dbReference>
<evidence type="ECO:0000313" key="12">
    <source>
        <dbReference type="Proteomes" id="UP000887567"/>
    </source>
</evidence>
<dbReference type="PROSITE" id="PS50262">
    <property type="entry name" value="G_PROTEIN_RECEP_F1_2"/>
    <property type="match status" value="1"/>
</dbReference>
<keyword evidence="6 8" id="KW-0675">Receptor</keyword>
<dbReference type="OMA" id="ACAWILA"/>
<dbReference type="PANTHER" id="PTHR45695">
    <property type="entry name" value="LEUCOKININ RECEPTOR-RELATED"/>
    <property type="match status" value="1"/>
</dbReference>
<comment type="subcellular location">
    <subcellularLocation>
        <location evidence="1">Membrane</location>
        <topology evidence="1">Multi-pass membrane protein</topology>
    </subcellularLocation>
</comment>
<dbReference type="GO" id="GO:0004930">
    <property type="term" value="F:G protein-coupled receptor activity"/>
    <property type="evidence" value="ECO:0007669"/>
    <property type="project" value="UniProtKB-KW"/>
</dbReference>
<feature type="transmembrane region" description="Helical" evidence="9">
    <location>
        <begin position="241"/>
        <end position="269"/>
    </location>
</feature>
<name>A0A913X4Y9_EXADI</name>
<reference evidence="11" key="1">
    <citation type="submission" date="2022-11" db="UniProtKB">
        <authorList>
            <consortium name="EnsemblMetazoa"/>
        </authorList>
    </citation>
    <scope>IDENTIFICATION</scope>
</reference>
<feature type="transmembrane region" description="Helical" evidence="9">
    <location>
        <begin position="70"/>
        <end position="96"/>
    </location>
</feature>
<keyword evidence="2 8" id="KW-0812">Transmembrane</keyword>
<evidence type="ECO:0000313" key="11">
    <source>
        <dbReference type="EnsemblMetazoa" id="XP_020899010.1"/>
    </source>
</evidence>
<feature type="transmembrane region" description="Helical" evidence="9">
    <location>
        <begin position="28"/>
        <end position="50"/>
    </location>
</feature>
<feature type="transmembrane region" description="Helical" evidence="9">
    <location>
        <begin position="150"/>
        <end position="176"/>
    </location>
</feature>
<dbReference type="GeneID" id="110237738"/>
<dbReference type="EnsemblMetazoa" id="XM_021043351.1">
    <property type="protein sequence ID" value="XP_020899010.1"/>
    <property type="gene ID" value="LOC110237738"/>
</dbReference>
<accession>A0A913X4Y9</accession>
<evidence type="ECO:0000256" key="8">
    <source>
        <dbReference type="RuleBase" id="RU000688"/>
    </source>
</evidence>
<dbReference type="InterPro" id="IPR000276">
    <property type="entry name" value="GPCR_Rhodpsn"/>
</dbReference>
<evidence type="ECO:0000256" key="3">
    <source>
        <dbReference type="ARBA" id="ARBA00022989"/>
    </source>
</evidence>
<dbReference type="CDD" id="cd00637">
    <property type="entry name" value="7tm_classA_rhodopsin-like"/>
    <property type="match status" value="1"/>
</dbReference>
<keyword evidence="4 8" id="KW-0297">G-protein coupled receptor</keyword>
<evidence type="ECO:0000256" key="6">
    <source>
        <dbReference type="ARBA" id="ARBA00023170"/>
    </source>
</evidence>
<dbReference type="PANTHER" id="PTHR45695:SF9">
    <property type="entry name" value="LEUCOKININ RECEPTOR"/>
    <property type="match status" value="1"/>
</dbReference>
<dbReference type="GO" id="GO:0005886">
    <property type="term" value="C:plasma membrane"/>
    <property type="evidence" value="ECO:0007669"/>
    <property type="project" value="TreeGrafter"/>
</dbReference>
<dbReference type="AlphaFoldDB" id="A0A913X4Y9"/>
<proteinExistence type="inferred from homology"/>
<feature type="transmembrane region" description="Helical" evidence="9">
    <location>
        <begin position="116"/>
        <end position="138"/>
    </location>
</feature>
<keyword evidence="5 9" id="KW-0472">Membrane</keyword>
<dbReference type="PRINTS" id="PR00237">
    <property type="entry name" value="GPCRRHODOPSN"/>
</dbReference>
<dbReference type="PROSITE" id="PS00237">
    <property type="entry name" value="G_PROTEIN_RECEP_F1_1"/>
    <property type="match status" value="1"/>
</dbReference>
<feature type="transmembrane region" description="Helical" evidence="9">
    <location>
        <begin position="281"/>
        <end position="304"/>
    </location>
</feature>
<feature type="domain" description="G-protein coupled receptors family 1 profile" evidence="10">
    <location>
        <begin position="43"/>
        <end position="302"/>
    </location>
</feature>
<dbReference type="RefSeq" id="XP_020899010.1">
    <property type="nucleotide sequence ID" value="XM_021043351.1"/>
</dbReference>
<sequence>MNSTTNIFHAITKTQQKYVFRRSNFKTVAYSLLCVLGLYALVANGVVLYLKRTQRKNTKAKGSLIAFSRFHVISSYVESLSVSHFLCACLVIPLVVMQQFFDLIDTDFKCKLIRCIYYFFPLVTTNNLFVIGIERYIAVFHPQKVPSSRILRCTIACAWILAAPVSIILSAMYNLIRVDIDEETYTMKCLYDKASLAKKVVFLVLAVCYYIIPSVLLSVLNIKIARYLSRLQTKSVGKKNWIFHGVSTFVVLIFCFIIPFMVFFVSSVINIYQIPNLKFDIPIGHIGLIAVYANSAISPTVLLLNMKDLRVMLKDLLGCMRNNPGNKTQDVDMQERPNKKYGVNSDTDIEESVRGERHQIGISAI</sequence>